<dbReference type="Proteomes" id="UP001066276">
    <property type="component" value="Chromosome 5"/>
</dbReference>
<evidence type="ECO:0000256" key="1">
    <source>
        <dbReference type="SAM" id="MobiDB-lite"/>
    </source>
</evidence>
<keyword evidence="3" id="KW-1185">Reference proteome</keyword>
<protein>
    <submittedName>
        <fullName evidence="2">Uncharacterized protein</fullName>
    </submittedName>
</protein>
<dbReference type="EMBL" id="JANPWB010000009">
    <property type="protein sequence ID" value="KAJ1157590.1"/>
    <property type="molecule type" value="Genomic_DNA"/>
</dbReference>
<evidence type="ECO:0000313" key="2">
    <source>
        <dbReference type="EMBL" id="KAJ1157590.1"/>
    </source>
</evidence>
<accession>A0AAV7S076</accession>
<reference evidence="2" key="1">
    <citation type="journal article" date="2022" name="bioRxiv">
        <title>Sequencing and chromosome-scale assembly of the giantPleurodeles waltlgenome.</title>
        <authorList>
            <person name="Brown T."/>
            <person name="Elewa A."/>
            <person name="Iarovenko S."/>
            <person name="Subramanian E."/>
            <person name="Araus A.J."/>
            <person name="Petzold A."/>
            <person name="Susuki M."/>
            <person name="Suzuki K.-i.T."/>
            <person name="Hayashi T."/>
            <person name="Toyoda A."/>
            <person name="Oliveira C."/>
            <person name="Osipova E."/>
            <person name="Leigh N.D."/>
            <person name="Simon A."/>
            <person name="Yun M.H."/>
        </authorList>
    </citation>
    <scope>NUCLEOTIDE SEQUENCE</scope>
    <source>
        <strain evidence="2">20211129_DDA</strain>
        <tissue evidence="2">Liver</tissue>
    </source>
</reference>
<comment type="caution">
    <text evidence="2">The sequence shown here is derived from an EMBL/GenBank/DDBJ whole genome shotgun (WGS) entry which is preliminary data.</text>
</comment>
<feature type="region of interest" description="Disordered" evidence="1">
    <location>
        <begin position="53"/>
        <end position="80"/>
    </location>
</feature>
<organism evidence="2 3">
    <name type="scientific">Pleurodeles waltl</name>
    <name type="common">Iberian ribbed newt</name>
    <dbReference type="NCBI Taxonomy" id="8319"/>
    <lineage>
        <taxon>Eukaryota</taxon>
        <taxon>Metazoa</taxon>
        <taxon>Chordata</taxon>
        <taxon>Craniata</taxon>
        <taxon>Vertebrata</taxon>
        <taxon>Euteleostomi</taxon>
        <taxon>Amphibia</taxon>
        <taxon>Batrachia</taxon>
        <taxon>Caudata</taxon>
        <taxon>Salamandroidea</taxon>
        <taxon>Salamandridae</taxon>
        <taxon>Pleurodelinae</taxon>
        <taxon>Pleurodeles</taxon>
    </lineage>
</organism>
<dbReference type="AlphaFoldDB" id="A0AAV7S076"/>
<name>A0AAV7S076_PLEWA</name>
<feature type="compositionally biased region" description="Basic and acidic residues" evidence="1">
    <location>
        <begin position="55"/>
        <end position="67"/>
    </location>
</feature>
<sequence>MEVDMLNSDTLSRPKLLKLCKQNELKADKKAITLDLQLALGAYEKVLRCQATATHDGDEEKKGAHLEDNEEIEDPSLSPEHQRVALLSPRGCPGCPNFS</sequence>
<proteinExistence type="predicted"/>
<evidence type="ECO:0000313" key="3">
    <source>
        <dbReference type="Proteomes" id="UP001066276"/>
    </source>
</evidence>
<gene>
    <name evidence="2" type="ORF">NDU88_010295</name>
</gene>